<evidence type="ECO:0000256" key="6">
    <source>
        <dbReference type="SAM" id="Phobius"/>
    </source>
</evidence>
<dbReference type="EMBL" id="DRMH01000006">
    <property type="protein sequence ID" value="HFC96869.1"/>
    <property type="molecule type" value="Genomic_DNA"/>
</dbReference>
<dbReference type="GO" id="GO:0016020">
    <property type="term" value="C:membrane"/>
    <property type="evidence" value="ECO:0007669"/>
    <property type="project" value="UniProtKB-SubCell"/>
</dbReference>
<feature type="domain" description="EamA" evidence="7">
    <location>
        <begin position="4"/>
        <end position="139"/>
    </location>
</feature>
<feature type="transmembrane region" description="Helical" evidence="6">
    <location>
        <begin position="68"/>
        <end position="89"/>
    </location>
</feature>
<protein>
    <recommendedName>
        <fullName evidence="7">EamA domain-containing protein</fullName>
    </recommendedName>
</protein>
<evidence type="ECO:0000256" key="1">
    <source>
        <dbReference type="ARBA" id="ARBA00004141"/>
    </source>
</evidence>
<dbReference type="AlphaFoldDB" id="A0A7C3CNG8"/>
<dbReference type="InterPro" id="IPR037185">
    <property type="entry name" value="EmrE-like"/>
</dbReference>
<feature type="transmembrane region" description="Helical" evidence="6">
    <location>
        <begin position="38"/>
        <end position="56"/>
    </location>
</feature>
<feature type="transmembrane region" description="Helical" evidence="6">
    <location>
        <begin position="124"/>
        <end position="140"/>
    </location>
</feature>
<comment type="caution">
    <text evidence="8">The sequence shown here is derived from an EMBL/GenBank/DDBJ whole genome shotgun (WGS) entry which is preliminary data.</text>
</comment>
<evidence type="ECO:0000256" key="4">
    <source>
        <dbReference type="ARBA" id="ARBA00022989"/>
    </source>
</evidence>
<dbReference type="PANTHER" id="PTHR32322">
    <property type="entry name" value="INNER MEMBRANE TRANSPORTER"/>
    <property type="match status" value="1"/>
</dbReference>
<dbReference type="InterPro" id="IPR050638">
    <property type="entry name" value="AA-Vitamin_Transporters"/>
</dbReference>
<comment type="subcellular location">
    <subcellularLocation>
        <location evidence="1">Membrane</location>
        <topology evidence="1">Multi-pass membrane protein</topology>
    </subcellularLocation>
</comment>
<evidence type="ECO:0000256" key="5">
    <source>
        <dbReference type="ARBA" id="ARBA00023136"/>
    </source>
</evidence>
<comment type="similarity">
    <text evidence="2">Belongs to the EamA transporter family.</text>
</comment>
<name>A0A7C3CNG8_9BACT</name>
<organism evidence="8">
    <name type="scientific">Thermosulfurimonas dismutans</name>
    <dbReference type="NCBI Taxonomy" id="999894"/>
    <lineage>
        <taxon>Bacteria</taxon>
        <taxon>Pseudomonadati</taxon>
        <taxon>Thermodesulfobacteriota</taxon>
        <taxon>Thermodesulfobacteria</taxon>
        <taxon>Thermodesulfobacteriales</taxon>
        <taxon>Thermodesulfobacteriaceae</taxon>
        <taxon>Thermosulfurimonas</taxon>
    </lineage>
</organism>
<proteinExistence type="inferred from homology"/>
<dbReference type="Gene3D" id="1.10.3730.20">
    <property type="match status" value="1"/>
</dbReference>
<dbReference type="SUPFAM" id="SSF103481">
    <property type="entry name" value="Multidrug resistance efflux transporter EmrE"/>
    <property type="match status" value="1"/>
</dbReference>
<keyword evidence="3 6" id="KW-0812">Transmembrane</keyword>
<feature type="transmembrane region" description="Helical" evidence="6">
    <location>
        <begin position="95"/>
        <end position="117"/>
    </location>
</feature>
<dbReference type="InterPro" id="IPR000620">
    <property type="entry name" value="EamA_dom"/>
</dbReference>
<reference evidence="8" key="1">
    <citation type="journal article" date="2020" name="mSystems">
        <title>Genome- and Community-Level Interaction Insights into Carbon Utilization and Element Cycling Functions of Hydrothermarchaeota in Hydrothermal Sediment.</title>
        <authorList>
            <person name="Zhou Z."/>
            <person name="Liu Y."/>
            <person name="Xu W."/>
            <person name="Pan J."/>
            <person name="Luo Z.H."/>
            <person name="Li M."/>
        </authorList>
    </citation>
    <scope>NUCLEOTIDE SEQUENCE [LARGE SCALE GENOMIC DNA]</scope>
    <source>
        <strain evidence="8">HyVt-483</strain>
    </source>
</reference>
<sequence>MNGKAIVLWLLTLLFWGSSPLLEKLALRAVSPLLALTIRTSVAALALIVAAVVSGAASEISAVSARDVFVLAASGILAGFLGMFTYFSLLKTGEASRIVPLTAAYPLVTALLALVLLREHLTPLRLFGILLTISGLIILQRS</sequence>
<evidence type="ECO:0000259" key="7">
    <source>
        <dbReference type="Pfam" id="PF00892"/>
    </source>
</evidence>
<accession>A0A7C3CNG8</accession>
<evidence type="ECO:0000313" key="8">
    <source>
        <dbReference type="EMBL" id="HFC96869.1"/>
    </source>
</evidence>
<dbReference type="Pfam" id="PF00892">
    <property type="entry name" value="EamA"/>
    <property type="match status" value="1"/>
</dbReference>
<keyword evidence="4 6" id="KW-1133">Transmembrane helix</keyword>
<evidence type="ECO:0000256" key="2">
    <source>
        <dbReference type="ARBA" id="ARBA00007362"/>
    </source>
</evidence>
<dbReference type="Proteomes" id="UP000886043">
    <property type="component" value="Unassembled WGS sequence"/>
</dbReference>
<dbReference type="PANTHER" id="PTHR32322:SF2">
    <property type="entry name" value="EAMA DOMAIN-CONTAINING PROTEIN"/>
    <property type="match status" value="1"/>
</dbReference>
<keyword evidence="5 6" id="KW-0472">Membrane</keyword>
<gene>
    <name evidence="8" type="ORF">ENJ40_00225</name>
</gene>
<evidence type="ECO:0000256" key="3">
    <source>
        <dbReference type="ARBA" id="ARBA00022692"/>
    </source>
</evidence>